<comment type="similarity">
    <text evidence="2">Belongs to the TPX2 family.</text>
</comment>
<keyword evidence="5" id="KW-0206">Cytoskeleton</keyword>
<evidence type="ECO:0000313" key="8">
    <source>
        <dbReference type="EMBL" id="KAK9049236.1"/>
    </source>
</evidence>
<evidence type="ECO:0000256" key="2">
    <source>
        <dbReference type="ARBA" id="ARBA00005885"/>
    </source>
</evidence>
<comment type="subcellular location">
    <subcellularLocation>
        <location evidence="1">Cytoplasm</location>
        <location evidence="1">Cytoskeleton</location>
    </subcellularLocation>
</comment>
<feature type="non-terminal residue" evidence="8">
    <location>
        <position position="1"/>
    </location>
</feature>
<dbReference type="GO" id="GO:0005874">
    <property type="term" value="C:microtubule"/>
    <property type="evidence" value="ECO:0007669"/>
    <property type="project" value="UniProtKB-KW"/>
</dbReference>
<evidence type="ECO:0000256" key="4">
    <source>
        <dbReference type="ARBA" id="ARBA00022701"/>
    </source>
</evidence>
<dbReference type="EMBL" id="JBCNJP010007739">
    <property type="protein sequence ID" value="KAK9049236.1"/>
    <property type="molecule type" value="Genomic_DNA"/>
</dbReference>
<feature type="domain" description="TPX2 C-terminal" evidence="7">
    <location>
        <begin position="87"/>
        <end position="111"/>
    </location>
</feature>
<keyword evidence="9" id="KW-1185">Reference proteome</keyword>
<gene>
    <name evidence="8" type="ORF">SSX86_031797</name>
</gene>
<proteinExistence type="inferred from homology"/>
<dbReference type="Proteomes" id="UP001408789">
    <property type="component" value="Unassembled WGS sequence"/>
</dbReference>
<organism evidence="8 9">
    <name type="scientific">Deinandra increscens subsp. villosa</name>
    <dbReference type="NCBI Taxonomy" id="3103831"/>
    <lineage>
        <taxon>Eukaryota</taxon>
        <taxon>Viridiplantae</taxon>
        <taxon>Streptophyta</taxon>
        <taxon>Embryophyta</taxon>
        <taxon>Tracheophyta</taxon>
        <taxon>Spermatophyta</taxon>
        <taxon>Magnoliopsida</taxon>
        <taxon>eudicotyledons</taxon>
        <taxon>Gunneridae</taxon>
        <taxon>Pentapetalae</taxon>
        <taxon>asterids</taxon>
        <taxon>campanulids</taxon>
        <taxon>Asterales</taxon>
        <taxon>Asteraceae</taxon>
        <taxon>Asteroideae</taxon>
        <taxon>Heliantheae alliance</taxon>
        <taxon>Madieae</taxon>
        <taxon>Madiinae</taxon>
        <taxon>Deinandra</taxon>
    </lineage>
</organism>
<feature type="compositionally biased region" description="Low complexity" evidence="6">
    <location>
        <begin position="138"/>
        <end position="149"/>
    </location>
</feature>
<keyword evidence="4" id="KW-0493">Microtubule</keyword>
<dbReference type="AlphaFoldDB" id="A0AAP0C519"/>
<name>A0AAP0C519_9ASTR</name>
<evidence type="ECO:0000256" key="5">
    <source>
        <dbReference type="ARBA" id="ARBA00023212"/>
    </source>
</evidence>
<evidence type="ECO:0000259" key="7">
    <source>
        <dbReference type="Pfam" id="PF06886"/>
    </source>
</evidence>
<protein>
    <recommendedName>
        <fullName evidence="7">TPX2 C-terminal domain-containing protein</fullName>
    </recommendedName>
</protein>
<feature type="region of interest" description="Disordered" evidence="6">
    <location>
        <begin position="24"/>
        <end position="74"/>
    </location>
</feature>
<accession>A0AAP0C519</accession>
<dbReference type="InterPro" id="IPR027329">
    <property type="entry name" value="TPX2_C"/>
</dbReference>
<evidence type="ECO:0000256" key="6">
    <source>
        <dbReference type="SAM" id="MobiDB-lite"/>
    </source>
</evidence>
<dbReference type="Pfam" id="PF06886">
    <property type="entry name" value="TPX2"/>
    <property type="match status" value="1"/>
</dbReference>
<evidence type="ECO:0000313" key="9">
    <source>
        <dbReference type="Proteomes" id="UP001408789"/>
    </source>
</evidence>
<evidence type="ECO:0000256" key="3">
    <source>
        <dbReference type="ARBA" id="ARBA00022490"/>
    </source>
</evidence>
<sequence length="149" mass="17076">VSIQSGDDDIGWLMQLSVVEKTDELKKDPKNEQLERKELEKAPKFNARPLNKKVPPKPELKQCTRPEPDPIPVPEKVRIPLTEVQEFDLHVEHRAVDRADFDKMIKEKELMSSRGVTKPKLPRLNVTERTERRKMVVAAATSSAASNMR</sequence>
<feature type="compositionally biased region" description="Basic and acidic residues" evidence="6">
    <location>
        <begin position="56"/>
        <end position="68"/>
    </location>
</feature>
<feature type="region of interest" description="Disordered" evidence="6">
    <location>
        <begin position="113"/>
        <end position="149"/>
    </location>
</feature>
<comment type="caution">
    <text evidence="8">The sequence shown here is derived from an EMBL/GenBank/DDBJ whole genome shotgun (WGS) entry which is preliminary data.</text>
</comment>
<reference evidence="8 9" key="1">
    <citation type="submission" date="2024-04" db="EMBL/GenBank/DDBJ databases">
        <title>The reference genome of an endangered Asteraceae, Deinandra increscens subsp. villosa, native to the Central Coast of California.</title>
        <authorList>
            <person name="Guilliams M."/>
            <person name="Hasenstab-Lehman K."/>
            <person name="Meyer R."/>
            <person name="Mcevoy S."/>
        </authorList>
    </citation>
    <scope>NUCLEOTIDE SEQUENCE [LARGE SCALE GENOMIC DNA]</scope>
    <source>
        <tissue evidence="8">Leaf</tissue>
    </source>
</reference>
<evidence type="ECO:0000256" key="1">
    <source>
        <dbReference type="ARBA" id="ARBA00004245"/>
    </source>
</evidence>
<keyword evidence="3" id="KW-0963">Cytoplasm</keyword>
<feature type="compositionally biased region" description="Basic and acidic residues" evidence="6">
    <location>
        <begin position="24"/>
        <end position="43"/>
    </location>
</feature>